<dbReference type="HOGENOM" id="CLU_013452_0_0_1"/>
<evidence type="ECO:0000256" key="2">
    <source>
        <dbReference type="SAM" id="MobiDB-lite"/>
    </source>
</evidence>
<sequence>MSLAMSHYAKQQYGDGTYASLQPLLQDPTGLLVSSSVSLPPAVGGDLDILSASQYPHGLTQPYEEVNRIPRKRKATSSDELYGGLMISDDFSDGIRLSTEEQEVRPTPPRRRKQTKRASVNDTEDPIEAESKKHRGRPRLDTQDETAADRRRTQIRLAQRAYRHRKETTISALKQQVADLQNTIEEMNKTFLTLHDNLVNAGVLASHYSIGRQLQAATEQFVALSKLAAPESDDEEEKIANLDKGESQQSSRPDKNNRRASVPRARKSSSQSPAKADVASGDTTIDALSSSAGPELEELPLDVSNNMNSDKSDNKTDNNDNNSLALLDFSQPWYTDSLDSLNQSGFDKLDGLFAVPEPLLVDDVFERFSVGRHLASPGVYTYSFQETTFARRLHRMCLERAFRNLTNPDIQPDWYKHRFRFTLCFTNRKRILQRFQEMLKRRAGESLENFDIPFFHIGGAGTHYPRRDHHGNPIYPPNLLSPAVVFGPQPYIEAETPRAENSTQDLLENIGYGGQWYDSHDVEEYLKTMGIYLDGHSSFVEVDPSVLRLVKAGSIKSTTAATASGSSSPLDASIRTPSPLVAGIADPFTDSVSTHEFDDTYTRQSTLLSDMMPLVADSGAQSGGVISTGAGGAGSATVNPHNLPKLASQSSDAWAQFTSQPAPTLFQDIDQHQQQPNYPSLVTFDVDQFLERMVDASACLGRAPGFRKETIDNSLMLSLQESF</sequence>
<dbReference type="STRING" id="1182542.W9ZDQ3"/>
<dbReference type="Gene3D" id="1.20.5.170">
    <property type="match status" value="1"/>
</dbReference>
<evidence type="ECO:0000313" key="4">
    <source>
        <dbReference type="Proteomes" id="UP000019478"/>
    </source>
</evidence>
<dbReference type="OrthoDB" id="545169at2759"/>
<evidence type="ECO:0000256" key="1">
    <source>
        <dbReference type="SAM" id="Coils"/>
    </source>
</evidence>
<evidence type="ECO:0008006" key="5">
    <source>
        <dbReference type="Google" id="ProtNLM"/>
    </source>
</evidence>
<dbReference type="InterPro" id="IPR046347">
    <property type="entry name" value="bZIP_sf"/>
</dbReference>
<dbReference type="GeneID" id="19165339"/>
<name>W9ZDQ3_9EURO</name>
<accession>W9ZDQ3</accession>
<dbReference type="RefSeq" id="XP_007729539.1">
    <property type="nucleotide sequence ID" value="XM_007731349.1"/>
</dbReference>
<dbReference type="CDD" id="cd14688">
    <property type="entry name" value="bZIP_YAP"/>
    <property type="match status" value="1"/>
</dbReference>
<dbReference type="PANTHER" id="PTHR40618:SF1">
    <property type="entry name" value="B-ZIP TRANSCRIPTION FACTOR (EUROFUNG)"/>
    <property type="match status" value="1"/>
</dbReference>
<dbReference type="GO" id="GO:0003700">
    <property type="term" value="F:DNA-binding transcription factor activity"/>
    <property type="evidence" value="ECO:0007669"/>
    <property type="project" value="InterPro"/>
</dbReference>
<feature type="region of interest" description="Disordered" evidence="2">
    <location>
        <begin position="93"/>
        <end position="151"/>
    </location>
</feature>
<feature type="compositionally biased region" description="Polar residues" evidence="2">
    <location>
        <begin position="281"/>
        <end position="292"/>
    </location>
</feature>
<feature type="compositionally biased region" description="Basic and acidic residues" evidence="2">
    <location>
        <begin position="138"/>
        <end position="151"/>
    </location>
</feature>
<dbReference type="eggNOG" id="ENOG502S6P7">
    <property type="taxonomic scope" value="Eukaryota"/>
</dbReference>
<gene>
    <name evidence="3" type="ORF">A1O3_01201</name>
</gene>
<feature type="compositionally biased region" description="Basic and acidic residues" evidence="2">
    <location>
        <begin position="238"/>
        <end position="257"/>
    </location>
</feature>
<protein>
    <recommendedName>
        <fullName evidence="5">BZIP domain-containing protein</fullName>
    </recommendedName>
</protein>
<dbReference type="PANTHER" id="PTHR40618">
    <property type="entry name" value="B-ZIP TRANSCRIPTION FACTOR (EUROFUNG)-RELATED"/>
    <property type="match status" value="1"/>
</dbReference>
<proteinExistence type="predicted"/>
<organism evidence="3 4">
    <name type="scientific">Capronia epimyces CBS 606.96</name>
    <dbReference type="NCBI Taxonomy" id="1182542"/>
    <lineage>
        <taxon>Eukaryota</taxon>
        <taxon>Fungi</taxon>
        <taxon>Dikarya</taxon>
        <taxon>Ascomycota</taxon>
        <taxon>Pezizomycotina</taxon>
        <taxon>Eurotiomycetes</taxon>
        <taxon>Chaetothyriomycetidae</taxon>
        <taxon>Chaetothyriales</taxon>
        <taxon>Herpotrichiellaceae</taxon>
        <taxon>Capronia</taxon>
    </lineage>
</organism>
<evidence type="ECO:0000313" key="3">
    <source>
        <dbReference type="EMBL" id="EXJ92649.1"/>
    </source>
</evidence>
<dbReference type="SUPFAM" id="SSF57959">
    <property type="entry name" value="Leucine zipper domain"/>
    <property type="match status" value="1"/>
</dbReference>
<comment type="caution">
    <text evidence="3">The sequence shown here is derived from an EMBL/GenBank/DDBJ whole genome shotgun (WGS) entry which is preliminary data.</text>
</comment>
<dbReference type="EMBL" id="AMGY01000001">
    <property type="protein sequence ID" value="EXJ92649.1"/>
    <property type="molecule type" value="Genomic_DNA"/>
</dbReference>
<feature type="coiled-coil region" evidence="1">
    <location>
        <begin position="163"/>
        <end position="190"/>
    </location>
</feature>
<dbReference type="Proteomes" id="UP000019478">
    <property type="component" value="Unassembled WGS sequence"/>
</dbReference>
<dbReference type="AlphaFoldDB" id="W9ZDQ3"/>
<feature type="region of interest" description="Disordered" evidence="2">
    <location>
        <begin position="229"/>
        <end position="322"/>
    </location>
</feature>
<keyword evidence="1" id="KW-0175">Coiled coil</keyword>
<keyword evidence="4" id="KW-1185">Reference proteome</keyword>
<reference evidence="3 4" key="1">
    <citation type="submission" date="2013-03" db="EMBL/GenBank/DDBJ databases">
        <title>The Genome Sequence of Capronia epimyces CBS 606.96.</title>
        <authorList>
            <consortium name="The Broad Institute Genomics Platform"/>
            <person name="Cuomo C."/>
            <person name="de Hoog S."/>
            <person name="Gorbushina A."/>
            <person name="Walker B."/>
            <person name="Young S.K."/>
            <person name="Zeng Q."/>
            <person name="Gargeya S."/>
            <person name="Fitzgerald M."/>
            <person name="Haas B."/>
            <person name="Abouelleil A."/>
            <person name="Allen A.W."/>
            <person name="Alvarado L."/>
            <person name="Arachchi H.M."/>
            <person name="Berlin A.M."/>
            <person name="Chapman S.B."/>
            <person name="Gainer-Dewar J."/>
            <person name="Goldberg J."/>
            <person name="Griggs A."/>
            <person name="Gujja S."/>
            <person name="Hansen M."/>
            <person name="Howarth C."/>
            <person name="Imamovic A."/>
            <person name="Ireland A."/>
            <person name="Larimer J."/>
            <person name="McCowan C."/>
            <person name="Murphy C."/>
            <person name="Pearson M."/>
            <person name="Poon T.W."/>
            <person name="Priest M."/>
            <person name="Roberts A."/>
            <person name="Saif S."/>
            <person name="Shea T."/>
            <person name="Sisk P."/>
            <person name="Sykes S."/>
            <person name="Wortman J."/>
            <person name="Nusbaum C."/>
            <person name="Birren B."/>
        </authorList>
    </citation>
    <scope>NUCLEOTIDE SEQUENCE [LARGE SCALE GENOMIC DNA]</scope>
    <source>
        <strain evidence="3 4">CBS 606.96</strain>
    </source>
</reference>